<protein>
    <submittedName>
        <fullName evidence="2">Uncharacterized protein</fullName>
    </submittedName>
</protein>
<gene>
    <name evidence="2" type="ORF">So717_21480</name>
</gene>
<keyword evidence="3" id="KW-1185">Reference proteome</keyword>
<organism evidence="2 3">
    <name type="scientific">Roseobacter cerasinus</name>
    <dbReference type="NCBI Taxonomy" id="2602289"/>
    <lineage>
        <taxon>Bacteria</taxon>
        <taxon>Pseudomonadati</taxon>
        <taxon>Pseudomonadota</taxon>
        <taxon>Alphaproteobacteria</taxon>
        <taxon>Rhodobacterales</taxon>
        <taxon>Roseobacteraceae</taxon>
        <taxon>Roseobacter</taxon>
    </lineage>
</organism>
<proteinExistence type="predicted"/>
<evidence type="ECO:0000313" key="3">
    <source>
        <dbReference type="Proteomes" id="UP000436522"/>
    </source>
</evidence>
<accession>A0A640VU27</accession>
<feature type="region of interest" description="Disordered" evidence="1">
    <location>
        <begin position="14"/>
        <end position="33"/>
    </location>
</feature>
<sequence>MSCEGACRLLGASVAPVPDPETTPGAARANAGTRVDPQARHAFGVHRHMGLATERGTQAERFQMITQRYLPTHSSVWFQVNPWLRTYRPAYVLTQLGSHMGDDT</sequence>
<comment type="caution">
    <text evidence="2">The sequence shown here is derived from an EMBL/GenBank/DDBJ whole genome shotgun (WGS) entry which is preliminary data.</text>
</comment>
<dbReference type="EMBL" id="BLIV01000003">
    <property type="protein sequence ID" value="GFE50395.1"/>
    <property type="molecule type" value="Genomic_DNA"/>
</dbReference>
<name>A0A640VU27_9RHOB</name>
<reference evidence="2 3" key="1">
    <citation type="submission" date="2019-12" db="EMBL/GenBank/DDBJ databases">
        <title>Roseobacter cerasinus sp. nov., isolated from seawater around aquaculture.</title>
        <authorList>
            <person name="Muramatsu S."/>
            <person name="Takabe Y."/>
            <person name="Mori K."/>
            <person name="Takaichi S."/>
            <person name="Hanada S."/>
        </authorList>
    </citation>
    <scope>NUCLEOTIDE SEQUENCE [LARGE SCALE GENOMIC DNA]</scope>
    <source>
        <strain evidence="2 3">AI77</strain>
    </source>
</reference>
<dbReference type="AlphaFoldDB" id="A0A640VU27"/>
<evidence type="ECO:0000313" key="2">
    <source>
        <dbReference type="EMBL" id="GFE50395.1"/>
    </source>
</evidence>
<dbReference type="Proteomes" id="UP000436522">
    <property type="component" value="Unassembled WGS sequence"/>
</dbReference>
<evidence type="ECO:0000256" key="1">
    <source>
        <dbReference type="SAM" id="MobiDB-lite"/>
    </source>
</evidence>